<protein>
    <submittedName>
        <fullName evidence="2">Uncharacterized protein</fullName>
    </submittedName>
</protein>
<feature type="region of interest" description="Disordered" evidence="1">
    <location>
        <begin position="101"/>
        <end position="143"/>
    </location>
</feature>
<keyword evidence="3" id="KW-1185">Reference proteome</keyword>
<name>A0A317XR99_9BASI</name>
<evidence type="ECO:0000313" key="2">
    <source>
        <dbReference type="EMBL" id="PWZ00622.1"/>
    </source>
</evidence>
<proteinExistence type="predicted"/>
<dbReference type="Proteomes" id="UP000246740">
    <property type="component" value="Unassembled WGS sequence"/>
</dbReference>
<organism evidence="2 3">
    <name type="scientific">Testicularia cyperi</name>
    <dbReference type="NCBI Taxonomy" id="1882483"/>
    <lineage>
        <taxon>Eukaryota</taxon>
        <taxon>Fungi</taxon>
        <taxon>Dikarya</taxon>
        <taxon>Basidiomycota</taxon>
        <taxon>Ustilaginomycotina</taxon>
        <taxon>Ustilaginomycetes</taxon>
        <taxon>Ustilaginales</taxon>
        <taxon>Anthracoideaceae</taxon>
        <taxon>Testicularia</taxon>
    </lineage>
</organism>
<reference evidence="2 3" key="1">
    <citation type="journal article" date="2018" name="Mol. Biol. Evol.">
        <title>Broad Genomic Sampling Reveals a Smut Pathogenic Ancestry of the Fungal Clade Ustilaginomycotina.</title>
        <authorList>
            <person name="Kijpornyongpan T."/>
            <person name="Mondo S.J."/>
            <person name="Barry K."/>
            <person name="Sandor L."/>
            <person name="Lee J."/>
            <person name="Lipzen A."/>
            <person name="Pangilinan J."/>
            <person name="LaButti K."/>
            <person name="Hainaut M."/>
            <person name="Henrissat B."/>
            <person name="Grigoriev I.V."/>
            <person name="Spatafora J.W."/>
            <person name="Aime M.C."/>
        </authorList>
    </citation>
    <scope>NUCLEOTIDE SEQUENCE [LARGE SCALE GENOMIC DNA]</scope>
    <source>
        <strain evidence="2 3">MCA 3645</strain>
    </source>
</reference>
<dbReference type="AlphaFoldDB" id="A0A317XR99"/>
<sequence>MPESRRRVAGPADNVGLLQYETFTLDSHAAAARDGHRGWVTVVSCRERSKGLAPGLVPAHERVCHDRQRIILLSSKYGRGDQAMLRFSTQICPTARQAKAIGSLARPSQPSIGQKDVARDGTIPDDSTTFRTPPPRRSQATQA</sequence>
<accession>A0A317XR99</accession>
<gene>
    <name evidence="2" type="ORF">BCV70DRAFT_98521</name>
</gene>
<evidence type="ECO:0000313" key="3">
    <source>
        <dbReference type="Proteomes" id="UP000246740"/>
    </source>
</evidence>
<evidence type="ECO:0000256" key="1">
    <source>
        <dbReference type="SAM" id="MobiDB-lite"/>
    </source>
</evidence>
<dbReference type="InParanoid" id="A0A317XR99"/>
<dbReference type="EMBL" id="KZ819192">
    <property type="protein sequence ID" value="PWZ00622.1"/>
    <property type="molecule type" value="Genomic_DNA"/>
</dbReference>